<dbReference type="InterPro" id="IPR057947">
    <property type="entry name" value="TPR_XPO7/RBP17"/>
</dbReference>
<sequence length="120" mass="13930">MPALVTPDFIYLQIRWTMKTRCLRAWKCWRTWRDASTTTLPRALFRYLILLQCNTGMKRKEDDCSFNELITRATNGGLDANLKKLMAVTEQKLAWLVYIIGAFIGGRTVWASYDVFISIS</sequence>
<keyword evidence="1" id="KW-0472">Membrane</keyword>
<reference evidence="3 4" key="1">
    <citation type="journal article" date="2018" name="New Phytol.">
        <title>Phylogenomics of Endogonaceae and evolution of mycorrhizas within Mucoromycota.</title>
        <authorList>
            <person name="Chang Y."/>
            <person name="Desiro A."/>
            <person name="Na H."/>
            <person name="Sandor L."/>
            <person name="Lipzen A."/>
            <person name="Clum A."/>
            <person name="Barry K."/>
            <person name="Grigoriev I.V."/>
            <person name="Martin F.M."/>
            <person name="Stajich J.E."/>
            <person name="Smith M.E."/>
            <person name="Bonito G."/>
            <person name="Spatafora J.W."/>
        </authorList>
    </citation>
    <scope>NUCLEOTIDE SEQUENCE [LARGE SCALE GENOMIC DNA]</scope>
    <source>
        <strain evidence="3 4">GMNB39</strain>
    </source>
</reference>
<keyword evidence="1" id="KW-0812">Transmembrane</keyword>
<evidence type="ECO:0000313" key="3">
    <source>
        <dbReference type="EMBL" id="RUO96108.1"/>
    </source>
</evidence>
<evidence type="ECO:0000313" key="4">
    <source>
        <dbReference type="Proteomes" id="UP000268093"/>
    </source>
</evidence>
<accession>A0A433A055</accession>
<comment type="caution">
    <text evidence="3">The sequence shown here is derived from an EMBL/GenBank/DDBJ whole genome shotgun (WGS) entry which is preliminary data.</text>
</comment>
<feature type="transmembrane region" description="Helical" evidence="1">
    <location>
        <begin position="93"/>
        <end position="113"/>
    </location>
</feature>
<keyword evidence="1" id="KW-1133">Transmembrane helix</keyword>
<protein>
    <recommendedName>
        <fullName evidence="2">Exportin-7/Ran-binding protein 17 TPR repeats domain-containing protein</fullName>
    </recommendedName>
</protein>
<name>A0A433A055_9FUNG</name>
<dbReference type="EMBL" id="RBNI01023363">
    <property type="protein sequence ID" value="RUO96108.1"/>
    <property type="molecule type" value="Genomic_DNA"/>
</dbReference>
<evidence type="ECO:0000256" key="1">
    <source>
        <dbReference type="SAM" id="Phobius"/>
    </source>
</evidence>
<dbReference type="Proteomes" id="UP000268093">
    <property type="component" value="Unassembled WGS sequence"/>
</dbReference>
<dbReference type="OrthoDB" id="244158at2759"/>
<feature type="domain" description="Exportin-7/Ran-binding protein 17 TPR repeats" evidence="2">
    <location>
        <begin position="74"/>
        <end position="112"/>
    </location>
</feature>
<proteinExistence type="predicted"/>
<dbReference type="Pfam" id="PF25795">
    <property type="entry name" value="TPR_XPO7"/>
    <property type="match status" value="1"/>
</dbReference>
<dbReference type="AlphaFoldDB" id="A0A433A055"/>
<evidence type="ECO:0000259" key="2">
    <source>
        <dbReference type="Pfam" id="PF25795"/>
    </source>
</evidence>
<organism evidence="3 4">
    <name type="scientific">Jimgerdemannia flammicorona</name>
    <dbReference type="NCBI Taxonomy" id="994334"/>
    <lineage>
        <taxon>Eukaryota</taxon>
        <taxon>Fungi</taxon>
        <taxon>Fungi incertae sedis</taxon>
        <taxon>Mucoromycota</taxon>
        <taxon>Mucoromycotina</taxon>
        <taxon>Endogonomycetes</taxon>
        <taxon>Endogonales</taxon>
        <taxon>Endogonaceae</taxon>
        <taxon>Jimgerdemannia</taxon>
    </lineage>
</organism>
<keyword evidence="4" id="KW-1185">Reference proteome</keyword>
<gene>
    <name evidence="3" type="ORF">BC936DRAFT_142619</name>
</gene>